<dbReference type="CDD" id="cd05966">
    <property type="entry name" value="ACS"/>
    <property type="match status" value="1"/>
</dbReference>
<dbReference type="Pfam" id="PF13193">
    <property type="entry name" value="AMP-binding_C"/>
    <property type="match status" value="1"/>
</dbReference>
<keyword evidence="4 5" id="KW-0067">ATP-binding</keyword>
<gene>
    <name evidence="10" type="primary">LOC100203904</name>
</gene>
<accession>A0ABM4CKQ8</accession>
<dbReference type="PANTHER" id="PTHR24095:SF14">
    <property type="entry name" value="ACETYL-COENZYME A SYNTHETASE 1"/>
    <property type="match status" value="1"/>
</dbReference>
<dbReference type="Proteomes" id="UP001652625">
    <property type="component" value="Chromosome 09"/>
</dbReference>
<dbReference type="Pfam" id="PF00501">
    <property type="entry name" value="AMP-binding"/>
    <property type="match status" value="1"/>
</dbReference>
<dbReference type="NCBIfam" id="NF001208">
    <property type="entry name" value="PRK00174.1"/>
    <property type="match status" value="1"/>
</dbReference>
<dbReference type="NCBIfam" id="TIGR02188">
    <property type="entry name" value="Ac_CoA_lig_AcsA"/>
    <property type="match status" value="1"/>
</dbReference>
<dbReference type="GeneID" id="100203904"/>
<dbReference type="InterPro" id="IPR045851">
    <property type="entry name" value="AMP-bd_C_sf"/>
</dbReference>
<reference evidence="10" key="1">
    <citation type="submission" date="2025-08" db="UniProtKB">
        <authorList>
            <consortium name="RefSeq"/>
        </authorList>
    </citation>
    <scope>IDENTIFICATION</scope>
</reference>
<evidence type="ECO:0000259" key="8">
    <source>
        <dbReference type="Pfam" id="PF16177"/>
    </source>
</evidence>
<organism evidence="9 10">
    <name type="scientific">Hydra vulgaris</name>
    <name type="common">Hydra</name>
    <name type="synonym">Hydra attenuata</name>
    <dbReference type="NCBI Taxonomy" id="6087"/>
    <lineage>
        <taxon>Eukaryota</taxon>
        <taxon>Metazoa</taxon>
        <taxon>Cnidaria</taxon>
        <taxon>Hydrozoa</taxon>
        <taxon>Hydroidolina</taxon>
        <taxon>Anthoathecata</taxon>
        <taxon>Aplanulata</taxon>
        <taxon>Hydridae</taxon>
        <taxon>Hydra</taxon>
    </lineage>
</organism>
<evidence type="ECO:0000259" key="7">
    <source>
        <dbReference type="Pfam" id="PF13193"/>
    </source>
</evidence>
<feature type="domain" description="AMP-dependent synthetase/ligase" evidence="6">
    <location>
        <begin position="118"/>
        <end position="506"/>
    </location>
</feature>
<dbReference type="EC" id="6.2.1.1" evidence="5"/>
<dbReference type="Gene3D" id="3.40.50.12780">
    <property type="entry name" value="N-terminal domain of ligase-like"/>
    <property type="match status" value="1"/>
</dbReference>
<evidence type="ECO:0000259" key="6">
    <source>
        <dbReference type="Pfam" id="PF00501"/>
    </source>
</evidence>
<evidence type="ECO:0000256" key="3">
    <source>
        <dbReference type="ARBA" id="ARBA00022741"/>
    </source>
</evidence>
<dbReference type="InterPro" id="IPR032387">
    <property type="entry name" value="ACAS_N"/>
</dbReference>
<dbReference type="PANTHER" id="PTHR24095">
    <property type="entry name" value="ACETYL-COENZYME A SYNTHETASE"/>
    <property type="match status" value="1"/>
</dbReference>
<comment type="similarity">
    <text evidence="1 5">Belongs to the ATP-dependent AMP-binding enzyme family.</text>
</comment>
<name>A0ABM4CKQ8_HYDVU</name>
<dbReference type="InterPro" id="IPR011904">
    <property type="entry name" value="Ac_CoA_lig"/>
</dbReference>
<dbReference type="InterPro" id="IPR042099">
    <property type="entry name" value="ANL_N_sf"/>
</dbReference>
<evidence type="ECO:0000256" key="1">
    <source>
        <dbReference type="ARBA" id="ARBA00006432"/>
    </source>
</evidence>
<dbReference type="InterPro" id="IPR000873">
    <property type="entry name" value="AMP-dep_synth/lig_dom"/>
</dbReference>
<protein>
    <recommendedName>
        <fullName evidence="5">Acetyl-coenzyme A synthetase</fullName>
        <ecNumber evidence="5">6.2.1.1</ecNumber>
    </recommendedName>
</protein>
<feature type="domain" description="Acetyl-coenzyme A synthetase N-terminal" evidence="8">
    <location>
        <begin position="63"/>
        <end position="117"/>
    </location>
</feature>
<evidence type="ECO:0000313" key="9">
    <source>
        <dbReference type="Proteomes" id="UP001652625"/>
    </source>
</evidence>
<dbReference type="RefSeq" id="XP_065662357.1">
    <property type="nucleotide sequence ID" value="XM_065806285.1"/>
</dbReference>
<evidence type="ECO:0000313" key="10">
    <source>
        <dbReference type="RefSeq" id="XP_065662357.1"/>
    </source>
</evidence>
<dbReference type="Gene3D" id="3.30.300.30">
    <property type="match status" value="1"/>
</dbReference>
<evidence type="ECO:0000256" key="2">
    <source>
        <dbReference type="ARBA" id="ARBA00022598"/>
    </source>
</evidence>
<keyword evidence="2 5" id="KW-0436">Ligase</keyword>
<dbReference type="Pfam" id="PF16177">
    <property type="entry name" value="ACAS_N"/>
    <property type="match status" value="1"/>
</dbReference>
<dbReference type="InterPro" id="IPR020845">
    <property type="entry name" value="AMP-binding_CS"/>
</dbReference>
<comment type="catalytic activity">
    <reaction evidence="5">
        <text>acetate + ATP + CoA = acetyl-CoA + AMP + diphosphate</text>
        <dbReference type="Rhea" id="RHEA:23176"/>
        <dbReference type="ChEBI" id="CHEBI:30089"/>
        <dbReference type="ChEBI" id="CHEBI:30616"/>
        <dbReference type="ChEBI" id="CHEBI:33019"/>
        <dbReference type="ChEBI" id="CHEBI:57287"/>
        <dbReference type="ChEBI" id="CHEBI:57288"/>
        <dbReference type="ChEBI" id="CHEBI:456215"/>
        <dbReference type="EC" id="6.2.1.1"/>
    </reaction>
</comment>
<feature type="domain" description="AMP-binding enzyme C-terminal" evidence="7">
    <location>
        <begin position="568"/>
        <end position="647"/>
    </location>
</feature>
<dbReference type="PROSITE" id="PS00455">
    <property type="entry name" value="AMP_BINDING"/>
    <property type="match status" value="1"/>
</dbReference>
<evidence type="ECO:0000256" key="4">
    <source>
        <dbReference type="ARBA" id="ARBA00022840"/>
    </source>
</evidence>
<sequence length="692" mass="76861">MTLIYKRILEVSISALHKKIYNHNLVFPASKNIKFFCGFSKQNNSKCLDVVASLSQVSEHHSDLYELSLNDPTKFWGEIGRKKLQWINEFHTVTDSDISVGKHGWFLGGKINISENCLDRHVKEDPNRVALIWERDEPGTHVKVTYSELLAMTCQIANALKRKGVKKGDVVCLYMPASPLAVASMLACTRIGAVHSVVFAGFSAEALAARINDASVKTVITADEGLRGGKRIPLKQTVDTALKLCSSVTNVFVAKRSGIELPMKKGRDIFLNEAMAVEKTFCDPEVMDSEDTMFILYTSGSTGKPKGVVHTHAGYLLYAMLTHQLVFDYKPGDIHACVADIGWITGHSYVVYGPLANGATTVLFESVPSYPDPGRYWEMVERLGINQFYGAPTAIRYLLKFGDEYVKKYNRSSLKILGSVGEPINEEAWHWYQDVVGDGKCPVVDTWWQTETGGILLTPLPAPENSPVKPACPVRPFFGVEPVLLDNKGNVLQGNNVRGMLCIKKSIPGMSRTLYANKERFLEAYYKPFPGYYFTGDEALRDCDGSYHITGRVDDVINVKGIRLGTAEVEDILDNNLSVYETDVVGYPHKMTVEGVYAYVTLKENVTESEDAIKNELRLMVKKAIGGFAVPELIQISPGLPKTRSGKIMRRILRCIAANRINDIGDVSTLAEPEVVDAIVQQHFKLLQTIKS</sequence>
<proteinExistence type="inferred from homology"/>
<dbReference type="SUPFAM" id="SSF56801">
    <property type="entry name" value="Acetyl-CoA synthetase-like"/>
    <property type="match status" value="1"/>
</dbReference>
<keyword evidence="3 5" id="KW-0547">Nucleotide-binding</keyword>
<dbReference type="InterPro" id="IPR025110">
    <property type="entry name" value="AMP-bd_C"/>
</dbReference>
<keyword evidence="9" id="KW-1185">Reference proteome</keyword>
<evidence type="ECO:0000256" key="5">
    <source>
        <dbReference type="RuleBase" id="RU361147"/>
    </source>
</evidence>